<dbReference type="Proteomes" id="UP000001953">
    <property type="component" value="Chromosome"/>
</dbReference>
<dbReference type="AlphaFoldDB" id="Q1QLH0"/>
<evidence type="ECO:0000256" key="2">
    <source>
        <dbReference type="ARBA" id="ARBA00022908"/>
    </source>
</evidence>
<evidence type="ECO:0000256" key="5">
    <source>
        <dbReference type="SAM" id="MobiDB-lite"/>
    </source>
</evidence>
<name>Q1QLH0_NITHX</name>
<dbReference type="KEGG" id="nha:Nham_2130"/>
<dbReference type="Gene3D" id="1.10.443.10">
    <property type="entry name" value="Intergrase catalytic core"/>
    <property type="match status" value="1"/>
</dbReference>
<keyword evidence="2" id="KW-0229">DNA integration</keyword>
<dbReference type="GO" id="GO:0006310">
    <property type="term" value="P:DNA recombination"/>
    <property type="evidence" value="ECO:0007669"/>
    <property type="project" value="UniProtKB-KW"/>
</dbReference>
<dbReference type="InterPro" id="IPR010998">
    <property type="entry name" value="Integrase_recombinase_N"/>
</dbReference>
<evidence type="ECO:0000256" key="3">
    <source>
        <dbReference type="ARBA" id="ARBA00023125"/>
    </source>
</evidence>
<dbReference type="Pfam" id="PF20172">
    <property type="entry name" value="DUF6538"/>
    <property type="match status" value="1"/>
</dbReference>
<evidence type="ECO:0000256" key="4">
    <source>
        <dbReference type="ARBA" id="ARBA00023172"/>
    </source>
</evidence>
<organism evidence="7 8">
    <name type="scientific">Nitrobacter hamburgensis (strain DSM 10229 / NCIMB 13809 / X14)</name>
    <dbReference type="NCBI Taxonomy" id="323097"/>
    <lineage>
        <taxon>Bacteria</taxon>
        <taxon>Pseudomonadati</taxon>
        <taxon>Pseudomonadota</taxon>
        <taxon>Alphaproteobacteria</taxon>
        <taxon>Hyphomicrobiales</taxon>
        <taxon>Nitrobacteraceae</taxon>
        <taxon>Nitrobacter</taxon>
    </lineage>
</organism>
<proteinExistence type="inferred from homology"/>
<dbReference type="GO" id="GO:0003677">
    <property type="term" value="F:DNA binding"/>
    <property type="evidence" value="ECO:0007669"/>
    <property type="project" value="UniProtKB-KW"/>
</dbReference>
<dbReference type="PANTHER" id="PTHR30349">
    <property type="entry name" value="PHAGE INTEGRASE-RELATED"/>
    <property type="match status" value="1"/>
</dbReference>
<keyword evidence="3" id="KW-0238">DNA-binding</keyword>
<keyword evidence="8" id="KW-1185">Reference proteome</keyword>
<dbReference type="InterPro" id="IPR011010">
    <property type="entry name" value="DNA_brk_join_enz"/>
</dbReference>
<dbReference type="Gene3D" id="1.10.150.130">
    <property type="match status" value="1"/>
</dbReference>
<dbReference type="Pfam" id="PF00589">
    <property type="entry name" value="Phage_integrase"/>
    <property type="match status" value="1"/>
</dbReference>
<reference evidence="7 8" key="1">
    <citation type="submission" date="2006-03" db="EMBL/GenBank/DDBJ databases">
        <title>Complete sequence of chromosome of Nitrobacter hamburgensis X14.</title>
        <authorList>
            <consortium name="US DOE Joint Genome Institute"/>
            <person name="Copeland A."/>
            <person name="Lucas S."/>
            <person name="Lapidus A."/>
            <person name="Barry K."/>
            <person name="Detter J.C."/>
            <person name="Glavina del Rio T."/>
            <person name="Hammon N."/>
            <person name="Israni S."/>
            <person name="Dalin E."/>
            <person name="Tice H."/>
            <person name="Pitluck S."/>
            <person name="Chain P."/>
            <person name="Malfatti S."/>
            <person name="Shin M."/>
            <person name="Vergez L."/>
            <person name="Schmutz J."/>
            <person name="Larimer F."/>
            <person name="Land M."/>
            <person name="Hauser L."/>
            <person name="Kyrpides N."/>
            <person name="Ivanova N."/>
            <person name="Ward B."/>
            <person name="Arp D."/>
            <person name="Klotz M."/>
            <person name="Stein L."/>
            <person name="O'Mullan G."/>
            <person name="Starkenburg S."/>
            <person name="Sayavedra L."/>
            <person name="Poret-Peterson A.T."/>
            <person name="Gentry M.E."/>
            <person name="Bruce D."/>
            <person name="Richardson P."/>
        </authorList>
    </citation>
    <scope>NUCLEOTIDE SEQUENCE [LARGE SCALE GENOMIC DNA]</scope>
    <source>
        <strain evidence="8">DSM 10229 / NCIMB 13809 / X14</strain>
    </source>
</reference>
<protein>
    <submittedName>
        <fullName evidence="7">Phage integrase</fullName>
    </submittedName>
</protein>
<evidence type="ECO:0000313" key="8">
    <source>
        <dbReference type="Proteomes" id="UP000001953"/>
    </source>
</evidence>
<dbReference type="PROSITE" id="PS51898">
    <property type="entry name" value="TYR_RECOMBINASE"/>
    <property type="match status" value="1"/>
</dbReference>
<dbReference type="HOGENOM" id="CLU_022238_3_1_5"/>
<accession>Q1QLH0</accession>
<comment type="similarity">
    <text evidence="1">Belongs to the 'phage' integrase family.</text>
</comment>
<evidence type="ECO:0000259" key="6">
    <source>
        <dbReference type="PROSITE" id="PS51898"/>
    </source>
</evidence>
<feature type="compositionally biased region" description="Basic and acidic residues" evidence="5">
    <location>
        <begin position="79"/>
        <end position="89"/>
    </location>
</feature>
<feature type="region of interest" description="Disordered" evidence="5">
    <location>
        <begin position="79"/>
        <end position="98"/>
    </location>
</feature>
<dbReference type="eggNOG" id="COG0582">
    <property type="taxonomic scope" value="Bacteria"/>
</dbReference>
<dbReference type="CDD" id="cd01184">
    <property type="entry name" value="INT_C_like_1"/>
    <property type="match status" value="1"/>
</dbReference>
<dbReference type="SUPFAM" id="SSF56349">
    <property type="entry name" value="DNA breaking-rejoining enzymes"/>
    <property type="match status" value="1"/>
</dbReference>
<evidence type="ECO:0000256" key="1">
    <source>
        <dbReference type="ARBA" id="ARBA00008857"/>
    </source>
</evidence>
<dbReference type="GO" id="GO:0015074">
    <property type="term" value="P:DNA integration"/>
    <property type="evidence" value="ECO:0007669"/>
    <property type="project" value="UniProtKB-KW"/>
</dbReference>
<dbReference type="PANTHER" id="PTHR30349:SF41">
    <property type="entry name" value="INTEGRASE_RECOMBINASE PROTEIN MJ0367-RELATED"/>
    <property type="match status" value="1"/>
</dbReference>
<dbReference type="InterPro" id="IPR050090">
    <property type="entry name" value="Tyrosine_recombinase_XerCD"/>
</dbReference>
<sequence length="563" mass="64115">MYYARVAIPQDLQPLYPTKTGTSKQELWKSLGTRDPKEAVAKARPVLARWEAEFERLRTRRQPTPADLSKAVWDHYEGELERDRQERTASARPARYPGAADELRTTADAAGEVTLEDAGNFLVIRNAAQWGREQREPHLETLRLHLARGETALIEWAADDVIQREGLMIPKDSSVYRDLCQRLQRSEIEKLQRTLERNQGNFTGTPADPIVVPSYPTMGKKQAASGETLAELYARYQAEQNGRVTQDTWNQNAGIVPLFFEFIGETLHISAITRKAVRDWKHALASWPRKATSIKQFEGMSFRKVIEANKTVGKPVISARTTNRYISAIAPFCQWLFDAEYIEQDACQRMHLAVDKKKRTVYPWSGDELKLIFTSPLFGKCRGERQEHLPGKVEIRDWRYWLPYLAAYSGARLGELSQMLTADVRQHHGVWILHITPEGSQDKSVKTDGSARVVPLHSRLIELGFLDYHARMVERGEKQLFPELKPDTRGHYSRMPSRFFAGYFKNIGAKEDKSRNFHSFRHSAADAFRRGGYMDETFGPLLGHTKGSTTGLYGNVPQGPAIS</sequence>
<dbReference type="InterPro" id="IPR013762">
    <property type="entry name" value="Integrase-like_cat_sf"/>
</dbReference>
<dbReference type="EMBL" id="CP000319">
    <property type="protein sequence ID" value="ABE62927.1"/>
    <property type="molecule type" value="Genomic_DNA"/>
</dbReference>
<dbReference type="InterPro" id="IPR046668">
    <property type="entry name" value="DUF6538"/>
</dbReference>
<dbReference type="InterPro" id="IPR002104">
    <property type="entry name" value="Integrase_catalytic"/>
</dbReference>
<keyword evidence="4" id="KW-0233">DNA recombination</keyword>
<gene>
    <name evidence="7" type="ordered locus">Nham_2130</name>
</gene>
<feature type="domain" description="Tyr recombinase" evidence="6">
    <location>
        <begin position="359"/>
        <end position="563"/>
    </location>
</feature>
<evidence type="ECO:0000313" key="7">
    <source>
        <dbReference type="EMBL" id="ABE62927.1"/>
    </source>
</evidence>